<evidence type="ECO:0000313" key="9">
    <source>
        <dbReference type="WBParaSite" id="DME_0000422201-mRNA-1"/>
    </source>
</evidence>
<proteinExistence type="inferred from homology"/>
<dbReference type="GO" id="GO:0033290">
    <property type="term" value="C:eukaryotic 48S preinitiation complex"/>
    <property type="evidence" value="ECO:0007669"/>
    <property type="project" value="UniProtKB-UniRule"/>
</dbReference>
<dbReference type="STRING" id="318479.A0A0N4UAN3"/>
<dbReference type="InterPro" id="IPR027524">
    <property type="entry name" value="eIF3h"/>
</dbReference>
<dbReference type="OrthoDB" id="10265695at2759"/>
<keyword evidence="1 4" id="KW-0963">Cytoplasm</keyword>
<dbReference type="WBParaSite" id="DME_0000422201-mRNA-1">
    <property type="protein sequence ID" value="DME_0000422201-mRNA-1"/>
    <property type="gene ID" value="DME_0000422201"/>
</dbReference>
<keyword evidence="2 4" id="KW-0396">Initiation factor</keyword>
<dbReference type="CDD" id="cd08065">
    <property type="entry name" value="MPN_eIF3h"/>
    <property type="match status" value="1"/>
</dbReference>
<evidence type="ECO:0000256" key="2">
    <source>
        <dbReference type="ARBA" id="ARBA00022540"/>
    </source>
</evidence>
<dbReference type="EMBL" id="UYYG01001165">
    <property type="protein sequence ID" value="VDN58132.1"/>
    <property type="molecule type" value="Genomic_DNA"/>
</dbReference>
<protein>
    <recommendedName>
        <fullName evidence="4">Eukaryotic translation initiation factor 3 subunit H</fullName>
        <shortName evidence="4">eIF3h</shortName>
    </recommendedName>
</protein>
<dbReference type="PANTHER" id="PTHR10410">
    <property type="entry name" value="EUKARYOTIC TRANSLATION INITIATION FACTOR 3 -RELATED"/>
    <property type="match status" value="1"/>
</dbReference>
<sequence length="341" mass="38387">MKIVKHVDSELYAGLNEVAGETCQGLLTGLVAMDDRRLEITNCFPTARAEPILDGDEVGPANFQYEEQKQAEMLDMLRKFRNMNIDYELVGFYQAHPFGACFAQEMVDSLVDYQASVQDGVVLIYDPVRTRQGQLSIRAYRLSPKALEMSLDVDWSPESVKAAGVTYENMLEELPVVIKNSHLINVMLAELELDKSKTSKASSAHLQLGTHRSLEKCLRAMMINVDDLNKTIMAFNKYIADRQRHDLNVSNAIQKRELENEQREARGEPLLSFDDIKKMKPPQLATKCGMLESFLCASDTEAHANYASEITGENIAKLFLAEAVLDDRSLRDRTSVISNSR</sequence>
<dbReference type="GO" id="GO:0003743">
    <property type="term" value="F:translation initiation factor activity"/>
    <property type="evidence" value="ECO:0007669"/>
    <property type="project" value="UniProtKB-UniRule"/>
</dbReference>
<dbReference type="PROSITE" id="PS50249">
    <property type="entry name" value="MPN"/>
    <property type="match status" value="1"/>
</dbReference>
<evidence type="ECO:0000256" key="4">
    <source>
        <dbReference type="HAMAP-Rule" id="MF_03007"/>
    </source>
</evidence>
<comment type="function">
    <text evidence="4">Component of the eukaryotic translation initiation factor 3 (eIF-3) complex, which is involved in protein synthesis of a specialized repertoire of mRNAs and, together with other initiation factors, stimulates binding of mRNA and methionyl-tRNAi to the 40S ribosome. The eIF-3 complex specifically targets and initiates translation of a subset of mRNAs involved in cell proliferation.</text>
</comment>
<gene>
    <name evidence="6" type="ORF">DME_LOCUS8105</name>
</gene>
<dbReference type="InterPro" id="IPR000555">
    <property type="entry name" value="JAMM/MPN+_dom"/>
</dbReference>
<reference evidence="6 8" key="2">
    <citation type="submission" date="2018-11" db="EMBL/GenBank/DDBJ databases">
        <authorList>
            <consortium name="Pathogen Informatics"/>
        </authorList>
    </citation>
    <scope>NUCLEOTIDE SEQUENCE [LARGE SCALE GENOMIC DNA]</scope>
</reference>
<keyword evidence="3 4" id="KW-0648">Protein biosynthesis</keyword>
<feature type="domain" description="MPN" evidence="5">
    <location>
        <begin position="1"/>
        <end position="146"/>
    </location>
</feature>
<dbReference type="GO" id="GO:0016282">
    <property type="term" value="C:eukaryotic 43S preinitiation complex"/>
    <property type="evidence" value="ECO:0007669"/>
    <property type="project" value="UniProtKB-UniRule"/>
</dbReference>
<comment type="similarity">
    <text evidence="4">Belongs to the eIF-3 subunit H family.</text>
</comment>
<dbReference type="Proteomes" id="UP000274756">
    <property type="component" value="Unassembled WGS sequence"/>
</dbReference>
<dbReference type="InterPro" id="IPR037518">
    <property type="entry name" value="MPN"/>
</dbReference>
<dbReference type="InterPro" id="IPR050242">
    <property type="entry name" value="JAMM_MPN+_peptidase_M67A"/>
</dbReference>
<comment type="subunit">
    <text evidence="4">Component of the eukaryotic translation initiation factor 3 (eIF-3) complex.</text>
</comment>
<name>A0A0N4UAN3_DRAME</name>
<accession>A0A0N4UAN3</accession>
<evidence type="ECO:0000313" key="6">
    <source>
        <dbReference type="EMBL" id="VDN58132.1"/>
    </source>
</evidence>
<evidence type="ECO:0000313" key="8">
    <source>
        <dbReference type="Proteomes" id="UP000274756"/>
    </source>
</evidence>
<organism evidence="7 9">
    <name type="scientific">Dracunculus medinensis</name>
    <name type="common">Guinea worm</name>
    <dbReference type="NCBI Taxonomy" id="318479"/>
    <lineage>
        <taxon>Eukaryota</taxon>
        <taxon>Metazoa</taxon>
        <taxon>Ecdysozoa</taxon>
        <taxon>Nematoda</taxon>
        <taxon>Chromadorea</taxon>
        <taxon>Rhabditida</taxon>
        <taxon>Spirurina</taxon>
        <taxon>Dracunculoidea</taxon>
        <taxon>Dracunculidae</taxon>
        <taxon>Dracunculus</taxon>
    </lineage>
</organism>
<dbReference type="AlphaFoldDB" id="A0A0N4UAN3"/>
<keyword evidence="8" id="KW-1185">Reference proteome</keyword>
<evidence type="ECO:0000256" key="3">
    <source>
        <dbReference type="ARBA" id="ARBA00022917"/>
    </source>
</evidence>
<dbReference type="Pfam" id="PF01398">
    <property type="entry name" value="JAB"/>
    <property type="match status" value="1"/>
</dbReference>
<evidence type="ECO:0000259" key="5">
    <source>
        <dbReference type="PROSITE" id="PS50249"/>
    </source>
</evidence>
<reference evidence="9" key="1">
    <citation type="submission" date="2017-02" db="UniProtKB">
        <authorList>
            <consortium name="WormBaseParasite"/>
        </authorList>
    </citation>
    <scope>IDENTIFICATION</scope>
</reference>
<comment type="subcellular location">
    <subcellularLocation>
        <location evidence="4">Cytoplasm</location>
    </subcellularLocation>
</comment>
<dbReference type="GO" id="GO:0008237">
    <property type="term" value="F:metallopeptidase activity"/>
    <property type="evidence" value="ECO:0007669"/>
    <property type="project" value="InterPro"/>
</dbReference>
<dbReference type="Pfam" id="PF19445">
    <property type="entry name" value="eIF3h_C"/>
    <property type="match status" value="1"/>
</dbReference>
<dbReference type="Gene3D" id="3.40.140.10">
    <property type="entry name" value="Cytidine Deaminase, domain 2"/>
    <property type="match status" value="1"/>
</dbReference>
<evidence type="ECO:0000313" key="7">
    <source>
        <dbReference type="Proteomes" id="UP000038040"/>
    </source>
</evidence>
<evidence type="ECO:0000256" key="1">
    <source>
        <dbReference type="ARBA" id="ARBA00022490"/>
    </source>
</evidence>
<dbReference type="HAMAP" id="MF_03007">
    <property type="entry name" value="eIF3h"/>
    <property type="match status" value="1"/>
</dbReference>
<dbReference type="SMART" id="SM00232">
    <property type="entry name" value="JAB_MPN"/>
    <property type="match status" value="1"/>
</dbReference>
<dbReference type="GO" id="GO:0005852">
    <property type="term" value="C:eukaryotic translation initiation factor 3 complex"/>
    <property type="evidence" value="ECO:0007669"/>
    <property type="project" value="UniProtKB-UniRule"/>
</dbReference>
<dbReference type="GO" id="GO:0001732">
    <property type="term" value="P:formation of cytoplasmic translation initiation complex"/>
    <property type="evidence" value="ECO:0007669"/>
    <property type="project" value="UniProtKB-UniRule"/>
</dbReference>
<dbReference type="FunFam" id="3.40.140.10:FF:000087">
    <property type="entry name" value="Eukaryotic translation initiation factor 3 subunit H"/>
    <property type="match status" value="1"/>
</dbReference>
<dbReference type="InterPro" id="IPR045810">
    <property type="entry name" value="eIF3h_C"/>
</dbReference>
<dbReference type="Proteomes" id="UP000038040">
    <property type="component" value="Unplaced"/>
</dbReference>